<dbReference type="PANTHER" id="PTHR45661:SF3">
    <property type="entry name" value="IG-LIKE DOMAIN-CONTAINING PROTEIN"/>
    <property type="match status" value="1"/>
</dbReference>
<dbReference type="SUPFAM" id="SSF52058">
    <property type="entry name" value="L domain-like"/>
    <property type="match status" value="1"/>
</dbReference>
<feature type="chain" id="PRO_5037761452" evidence="1">
    <location>
        <begin position="25"/>
        <end position="439"/>
    </location>
</feature>
<dbReference type="PANTHER" id="PTHR45661">
    <property type="entry name" value="SURFACE ANTIGEN"/>
    <property type="match status" value="1"/>
</dbReference>
<keyword evidence="4" id="KW-1185">Reference proteome</keyword>
<protein>
    <submittedName>
        <fullName evidence="3">Leucine-rich repeat protein</fullName>
    </submittedName>
</protein>
<dbReference type="InterPro" id="IPR026906">
    <property type="entry name" value="LRR_5"/>
</dbReference>
<dbReference type="Pfam" id="PF13306">
    <property type="entry name" value="LRR_5"/>
    <property type="match status" value="2"/>
</dbReference>
<dbReference type="Proteomes" id="UP000647416">
    <property type="component" value="Unassembled WGS sequence"/>
</dbReference>
<evidence type="ECO:0000256" key="1">
    <source>
        <dbReference type="SAM" id="SignalP"/>
    </source>
</evidence>
<evidence type="ECO:0000259" key="2">
    <source>
        <dbReference type="Pfam" id="PF07833"/>
    </source>
</evidence>
<dbReference type="Gene3D" id="3.30.457.10">
    <property type="entry name" value="Copper amine oxidase-like, N-terminal domain"/>
    <property type="match status" value="1"/>
</dbReference>
<sequence>MNAKIAVRIIAAAAAVVLPISCFAAEMSWKYDEANATVSVSGYGMVNDATNFTSYIKTAKRIEFEKGVTKIEKNVFTNCGIVETVVLPDGFTSLGNSSFSFSKHLKTVNFPETLEYIGDEAFMDCPSLEIGKIPKNVSYIGANAFTECDLIKNFEIDEENPNYTAVDGVIFTKDKTELVMYPAGRNDESYQIPDGTVKISPKAFSYNSSLVSVRVPDTVSEIGNYAFYFCENLQDVSFGSGLKTIGNYAFYGSGIRSAILPFGIETLGADAFKNCEFLTVVDIPGTVSQIGDSIFYGTDDTLKIKGYGVSALNCANDAEKAFEETVRIIVNGRELNPDKSAYVENGCTMIPMRCIFEALGASVEWNDETQTAAAKRGGIECSFAIGGDVLYKNGKEIKLSAPAVLSDGRTLVHVRAIAEAFGEKVDWDGERGLVTVTAN</sequence>
<gene>
    <name evidence="3" type="ORF">H8706_00230</name>
</gene>
<evidence type="ECO:0000313" key="4">
    <source>
        <dbReference type="Proteomes" id="UP000647416"/>
    </source>
</evidence>
<name>A0A926F5X0_9FIRM</name>
<reference evidence="3" key="1">
    <citation type="submission" date="2020-08" db="EMBL/GenBank/DDBJ databases">
        <title>Genome public.</title>
        <authorList>
            <person name="Liu C."/>
            <person name="Sun Q."/>
        </authorList>
    </citation>
    <scope>NUCLEOTIDE SEQUENCE</scope>
    <source>
        <strain evidence="3">NSJ-50</strain>
    </source>
</reference>
<keyword evidence="1" id="KW-0732">Signal</keyword>
<dbReference type="InterPro" id="IPR053139">
    <property type="entry name" value="Surface_bspA-like"/>
</dbReference>
<dbReference type="RefSeq" id="WP_262431026.1">
    <property type="nucleotide sequence ID" value="NZ_JACRTE010000001.1"/>
</dbReference>
<dbReference type="InterPro" id="IPR012854">
    <property type="entry name" value="Cu_amine_oxidase-like_N"/>
</dbReference>
<proteinExistence type="predicted"/>
<dbReference type="EMBL" id="JACRTE010000001">
    <property type="protein sequence ID" value="MBC8595301.1"/>
    <property type="molecule type" value="Genomic_DNA"/>
</dbReference>
<feature type="domain" description="Copper amine oxidase-like N-terminal" evidence="2">
    <location>
        <begin position="330"/>
        <end position="435"/>
    </location>
</feature>
<dbReference type="InterPro" id="IPR036582">
    <property type="entry name" value="Mao_N_sf"/>
</dbReference>
<dbReference type="Pfam" id="PF07833">
    <property type="entry name" value="Cu_amine_oxidN1"/>
    <property type="match status" value="1"/>
</dbReference>
<dbReference type="Gene3D" id="3.80.10.10">
    <property type="entry name" value="Ribonuclease Inhibitor"/>
    <property type="match status" value="1"/>
</dbReference>
<comment type="caution">
    <text evidence="3">The sequence shown here is derived from an EMBL/GenBank/DDBJ whole genome shotgun (WGS) entry which is preliminary data.</text>
</comment>
<dbReference type="InterPro" id="IPR032675">
    <property type="entry name" value="LRR_dom_sf"/>
</dbReference>
<organism evidence="3 4">
    <name type="scientific">Qingrenia yutianensis</name>
    <dbReference type="NCBI Taxonomy" id="2763676"/>
    <lineage>
        <taxon>Bacteria</taxon>
        <taxon>Bacillati</taxon>
        <taxon>Bacillota</taxon>
        <taxon>Clostridia</taxon>
        <taxon>Eubacteriales</taxon>
        <taxon>Oscillospiraceae</taxon>
        <taxon>Qingrenia</taxon>
    </lineage>
</organism>
<dbReference type="AlphaFoldDB" id="A0A926F5X0"/>
<evidence type="ECO:0000313" key="3">
    <source>
        <dbReference type="EMBL" id="MBC8595301.1"/>
    </source>
</evidence>
<accession>A0A926F5X0</accession>
<dbReference type="SUPFAM" id="SSF55383">
    <property type="entry name" value="Copper amine oxidase, domain N"/>
    <property type="match status" value="1"/>
</dbReference>
<feature type="signal peptide" evidence="1">
    <location>
        <begin position="1"/>
        <end position="24"/>
    </location>
</feature>